<feature type="domain" description="Copper acquisition factor BIM1-like" evidence="11">
    <location>
        <begin position="28"/>
        <end position="173"/>
    </location>
</feature>
<keyword evidence="7" id="KW-0449">Lipoprotein</keyword>
<dbReference type="InterPro" id="IPR046936">
    <property type="entry name" value="BIM1-like"/>
</dbReference>
<keyword evidence="4 10" id="KW-0732">Signal</keyword>
<keyword evidence="3" id="KW-0336">GPI-anchor</keyword>
<keyword evidence="5 9" id="KW-0472">Membrane</keyword>
<evidence type="ECO:0000259" key="11">
    <source>
        <dbReference type="Pfam" id="PF20238"/>
    </source>
</evidence>
<evidence type="ECO:0000256" key="7">
    <source>
        <dbReference type="ARBA" id="ARBA00023288"/>
    </source>
</evidence>
<feature type="compositionally biased region" description="Basic and acidic residues" evidence="8">
    <location>
        <begin position="246"/>
        <end position="263"/>
    </location>
</feature>
<evidence type="ECO:0000256" key="10">
    <source>
        <dbReference type="SAM" id="SignalP"/>
    </source>
</evidence>
<dbReference type="PANTHER" id="PTHR34992">
    <property type="entry name" value="HYPHAL ANASTAMOSIS-7 PROTEIN"/>
    <property type="match status" value="1"/>
</dbReference>
<dbReference type="EMBL" id="JELW01000032">
    <property type="protein sequence ID" value="EXU97874.1"/>
    <property type="molecule type" value="Genomic_DNA"/>
</dbReference>
<protein>
    <recommendedName>
        <fullName evidence="11">Copper acquisition factor BIM1-like domain-containing protein</fullName>
    </recommendedName>
</protein>
<dbReference type="GO" id="GO:0098552">
    <property type="term" value="C:side of membrane"/>
    <property type="evidence" value="ECO:0007669"/>
    <property type="project" value="UniProtKB-KW"/>
</dbReference>
<comment type="subcellular location">
    <subcellularLocation>
        <location evidence="1">Cell membrane</location>
        <topology evidence="1">Lipid-anchor</topology>
        <topology evidence="1">GPI-anchor</topology>
    </subcellularLocation>
</comment>
<evidence type="ECO:0000256" key="8">
    <source>
        <dbReference type="SAM" id="MobiDB-lite"/>
    </source>
</evidence>
<keyword evidence="9" id="KW-1133">Transmembrane helix</keyword>
<reference evidence="12 13" key="1">
    <citation type="submission" date="2014-02" db="EMBL/GenBank/DDBJ databases">
        <title>The genome sequence of the entomopathogenic fungus Metarhizium robertsii ARSEF 2575.</title>
        <authorList>
            <person name="Giuliano Garisto Donzelli B."/>
            <person name="Roe B.A."/>
            <person name="Macmil S.L."/>
            <person name="Krasnoff S.B."/>
            <person name="Gibson D.M."/>
        </authorList>
    </citation>
    <scope>NUCLEOTIDE SEQUENCE [LARGE SCALE GENOMIC DNA]</scope>
    <source>
        <strain evidence="12 13">ARSEF 2575</strain>
    </source>
</reference>
<dbReference type="InterPro" id="IPR046530">
    <property type="entry name" value="BIM1-like_dom"/>
</dbReference>
<organism evidence="12 13">
    <name type="scientific">Metarhizium robertsii</name>
    <dbReference type="NCBI Taxonomy" id="568076"/>
    <lineage>
        <taxon>Eukaryota</taxon>
        <taxon>Fungi</taxon>
        <taxon>Dikarya</taxon>
        <taxon>Ascomycota</taxon>
        <taxon>Pezizomycotina</taxon>
        <taxon>Sordariomycetes</taxon>
        <taxon>Hypocreomycetidae</taxon>
        <taxon>Hypocreales</taxon>
        <taxon>Clavicipitaceae</taxon>
        <taxon>Metarhizium</taxon>
    </lineage>
</organism>
<dbReference type="OrthoDB" id="2587363at2759"/>
<feature type="region of interest" description="Disordered" evidence="8">
    <location>
        <begin position="174"/>
        <end position="202"/>
    </location>
</feature>
<feature type="signal peptide" evidence="10">
    <location>
        <begin position="1"/>
        <end position="19"/>
    </location>
</feature>
<keyword evidence="6" id="KW-0325">Glycoprotein</keyword>
<keyword evidence="9" id="KW-0812">Transmembrane</keyword>
<proteinExistence type="predicted"/>
<evidence type="ECO:0000256" key="4">
    <source>
        <dbReference type="ARBA" id="ARBA00022729"/>
    </source>
</evidence>
<evidence type="ECO:0000256" key="5">
    <source>
        <dbReference type="ARBA" id="ARBA00023136"/>
    </source>
</evidence>
<evidence type="ECO:0000313" key="13">
    <source>
        <dbReference type="Proteomes" id="UP000030151"/>
    </source>
</evidence>
<accession>A0A014QVL1</accession>
<feature type="chain" id="PRO_5001473931" description="Copper acquisition factor BIM1-like domain-containing protein" evidence="10">
    <location>
        <begin position="20"/>
        <end position="263"/>
    </location>
</feature>
<evidence type="ECO:0000256" key="9">
    <source>
        <dbReference type="SAM" id="Phobius"/>
    </source>
</evidence>
<evidence type="ECO:0000256" key="1">
    <source>
        <dbReference type="ARBA" id="ARBA00004609"/>
    </source>
</evidence>
<evidence type="ECO:0000313" key="12">
    <source>
        <dbReference type="EMBL" id="EXU97874.1"/>
    </source>
</evidence>
<feature type="transmembrane region" description="Helical" evidence="9">
    <location>
        <begin position="206"/>
        <end position="227"/>
    </location>
</feature>
<dbReference type="CDD" id="cd21176">
    <property type="entry name" value="LPMO_auxiliary-like"/>
    <property type="match status" value="1"/>
</dbReference>
<dbReference type="Pfam" id="PF20238">
    <property type="entry name" value="BIM1-like_dom"/>
    <property type="match status" value="1"/>
</dbReference>
<dbReference type="GO" id="GO:0005886">
    <property type="term" value="C:plasma membrane"/>
    <property type="evidence" value="ECO:0007669"/>
    <property type="project" value="UniProtKB-SubCell"/>
</dbReference>
<feature type="region of interest" description="Disordered" evidence="8">
    <location>
        <begin position="238"/>
        <end position="263"/>
    </location>
</feature>
<feature type="compositionally biased region" description="Polar residues" evidence="8">
    <location>
        <begin position="183"/>
        <end position="192"/>
    </location>
</feature>
<dbReference type="AlphaFoldDB" id="A0A014QVL1"/>
<dbReference type="eggNOG" id="ENOG502S3DR">
    <property type="taxonomic scope" value="Eukaryota"/>
</dbReference>
<evidence type="ECO:0000256" key="6">
    <source>
        <dbReference type="ARBA" id="ARBA00023180"/>
    </source>
</evidence>
<name>A0A014QVL1_9HYPO</name>
<dbReference type="Proteomes" id="UP000030151">
    <property type="component" value="Unassembled WGS sequence"/>
</dbReference>
<keyword evidence="2" id="KW-1003">Cell membrane</keyword>
<sequence length="263" mass="28054">MALLRLLAVLAMAASVATAANPTTSDDMGPAAFMWPEDRVWSAAADNTAPCGSVARVGNRTNFPLTNGQVALVDQKEAHSVQLSISYDDDPKEDNDFTTLIKPEAMAELDKGHTCVNVQNPPPSIKAGANATFQIKYVASFDKPDKETFYACADITYVEFANFKEKVPCFNATVPEDSKEDTPTPTSDASKNSSSASSGLSGGGTAGVVIGVVGGVALIAVAALLIYRRKQQRLRMLRQKFSPRNIKPDGQHRDSPSVRSESA</sequence>
<evidence type="ECO:0000256" key="3">
    <source>
        <dbReference type="ARBA" id="ARBA00022622"/>
    </source>
</evidence>
<dbReference type="HOGENOM" id="CLU_067864_1_0_1"/>
<dbReference type="PANTHER" id="PTHR34992:SF5">
    <property type="entry name" value="ANCHORED PROTEIN, PUTATIVE (AFU_ORTHOLOGUE AFUA_6G02800)-RELATED"/>
    <property type="match status" value="1"/>
</dbReference>
<evidence type="ECO:0000256" key="2">
    <source>
        <dbReference type="ARBA" id="ARBA00022475"/>
    </source>
</evidence>
<gene>
    <name evidence="12" type="ORF">X797_009063</name>
</gene>
<comment type="caution">
    <text evidence="12">The sequence shown here is derived from an EMBL/GenBank/DDBJ whole genome shotgun (WGS) entry which is preliminary data.</text>
</comment>